<proteinExistence type="predicted"/>
<dbReference type="InterPro" id="IPR003033">
    <property type="entry name" value="SCP2_sterol-bd_dom"/>
</dbReference>
<dbReference type="OrthoDB" id="5327538at2759"/>
<keyword evidence="2" id="KW-1185">Reference proteome</keyword>
<dbReference type="InParanoid" id="A0A6P6XWA0"/>
<dbReference type="SUPFAM" id="SSF55718">
    <property type="entry name" value="SCP-like"/>
    <property type="match status" value="1"/>
</dbReference>
<reference evidence="3" key="1">
    <citation type="submission" date="2025-08" db="UniProtKB">
        <authorList>
            <consortium name="RefSeq"/>
        </authorList>
    </citation>
    <scope>IDENTIFICATION</scope>
    <source>
        <strain evidence="3">Airmid</strain>
    </source>
</reference>
<gene>
    <name evidence="3" type="primary">LOC113791710</name>
</gene>
<dbReference type="RefSeq" id="XP_027197318.1">
    <property type="nucleotide sequence ID" value="XM_027341517.1"/>
</dbReference>
<feature type="domain" description="SCP2" evidence="1">
    <location>
        <begin position="63"/>
        <end position="151"/>
    </location>
</feature>
<protein>
    <submittedName>
        <fullName evidence="3">Hydroxysteroid dehydrogenase-like protein 2</fullName>
    </submittedName>
</protein>
<accession>A0A6P6XWA0</accession>
<dbReference type="AlphaFoldDB" id="A0A6P6XWA0"/>
<organism evidence="2 3">
    <name type="scientific">Dermatophagoides pteronyssinus</name>
    <name type="common">European house dust mite</name>
    <dbReference type="NCBI Taxonomy" id="6956"/>
    <lineage>
        <taxon>Eukaryota</taxon>
        <taxon>Metazoa</taxon>
        <taxon>Ecdysozoa</taxon>
        <taxon>Arthropoda</taxon>
        <taxon>Chelicerata</taxon>
        <taxon>Arachnida</taxon>
        <taxon>Acari</taxon>
        <taxon>Acariformes</taxon>
        <taxon>Sarcoptiformes</taxon>
        <taxon>Astigmata</taxon>
        <taxon>Psoroptidia</taxon>
        <taxon>Analgoidea</taxon>
        <taxon>Pyroglyphidae</taxon>
        <taxon>Dermatophagoidinae</taxon>
        <taxon>Dermatophagoides</taxon>
    </lineage>
</organism>
<evidence type="ECO:0000259" key="1">
    <source>
        <dbReference type="Pfam" id="PF02036"/>
    </source>
</evidence>
<dbReference type="Proteomes" id="UP000515146">
    <property type="component" value="Unplaced"/>
</dbReference>
<evidence type="ECO:0000313" key="2">
    <source>
        <dbReference type="Proteomes" id="UP000515146"/>
    </source>
</evidence>
<name>A0A6P6XWA0_DERPT</name>
<evidence type="ECO:0000313" key="3">
    <source>
        <dbReference type="RefSeq" id="XP_027197318.1"/>
    </source>
</evidence>
<dbReference type="KEGG" id="dpte:113791710"/>
<dbReference type="Gene3D" id="3.30.1050.10">
    <property type="entry name" value="SCP2 sterol-binding domain"/>
    <property type="match status" value="1"/>
</dbReference>
<sequence length="159" mass="18485">MFCLRNSSSRFITLIRSSGQLWSSIRMDRPMNVRMSHSFVANDNSDLDIMKIFEQTKPFITNEMKNEINAKILVKISGKNFLLDFRSEKPLQMNQIDWKIPENIDLILLISDSKILKRLINGELRTSIAYLAGKLKIRGNKHVAFRMKKLFNTLKSSSF</sequence>
<dbReference type="Pfam" id="PF02036">
    <property type="entry name" value="SCP2"/>
    <property type="match status" value="1"/>
</dbReference>
<dbReference type="InterPro" id="IPR036527">
    <property type="entry name" value="SCP2_sterol-bd_dom_sf"/>
</dbReference>